<dbReference type="GO" id="GO:0005975">
    <property type="term" value="P:carbohydrate metabolic process"/>
    <property type="evidence" value="ECO:0007669"/>
    <property type="project" value="InterPro"/>
</dbReference>
<dbReference type="GO" id="GO:0016857">
    <property type="term" value="F:racemase and epimerase activity, acting on carbohydrates and derivatives"/>
    <property type="evidence" value="ECO:0007669"/>
    <property type="project" value="InterPro"/>
</dbReference>
<reference evidence="3 4" key="1">
    <citation type="journal article" date="2015" name="Nature">
        <title>rRNA introns, odd ribosomes, and small enigmatic genomes across a large radiation of phyla.</title>
        <authorList>
            <person name="Brown C.T."/>
            <person name="Hug L.A."/>
            <person name="Thomas B.C."/>
            <person name="Sharon I."/>
            <person name="Castelle C.J."/>
            <person name="Singh A."/>
            <person name="Wilkins M.J."/>
            <person name="Williams K.H."/>
            <person name="Banfield J.F."/>
        </authorList>
    </citation>
    <scope>NUCLEOTIDE SEQUENCE [LARGE SCALE GENOMIC DNA]</scope>
</reference>
<dbReference type="GO" id="GO:0046872">
    <property type="term" value="F:metal ion binding"/>
    <property type="evidence" value="ECO:0007669"/>
    <property type="project" value="UniProtKB-KW"/>
</dbReference>
<dbReference type="InterPro" id="IPR011060">
    <property type="entry name" value="RibuloseP-bd_barrel"/>
</dbReference>
<evidence type="ECO:0000256" key="2">
    <source>
        <dbReference type="ARBA" id="ARBA00023235"/>
    </source>
</evidence>
<keyword evidence="2" id="KW-0413">Isomerase</keyword>
<dbReference type="STRING" id="1619044.UY92_C0004G0086"/>
<dbReference type="Pfam" id="PF00834">
    <property type="entry name" value="Ribul_P_3_epim"/>
    <property type="match status" value="1"/>
</dbReference>
<dbReference type="PANTHER" id="PTHR11749">
    <property type="entry name" value="RIBULOSE-5-PHOSPHATE-3-EPIMERASE"/>
    <property type="match status" value="1"/>
</dbReference>
<proteinExistence type="predicted"/>
<name>A0A0G1YHS7_9BACT</name>
<gene>
    <name evidence="3" type="ORF">UY92_C0004G0086</name>
</gene>
<dbReference type="Gene3D" id="3.20.20.70">
    <property type="entry name" value="Aldolase class I"/>
    <property type="match status" value="1"/>
</dbReference>
<dbReference type="EMBL" id="LCRX01000004">
    <property type="protein sequence ID" value="KKW42750.1"/>
    <property type="molecule type" value="Genomic_DNA"/>
</dbReference>
<evidence type="ECO:0000256" key="1">
    <source>
        <dbReference type="ARBA" id="ARBA00022723"/>
    </source>
</evidence>
<dbReference type="AlphaFoldDB" id="A0A0G1YHS7"/>
<dbReference type="SUPFAM" id="SSF51366">
    <property type="entry name" value="Ribulose-phoshate binding barrel"/>
    <property type="match status" value="1"/>
</dbReference>
<evidence type="ECO:0000313" key="4">
    <source>
        <dbReference type="Proteomes" id="UP000033870"/>
    </source>
</evidence>
<protein>
    <submittedName>
        <fullName evidence="3">Ribulose-phosphate 3-epimerase</fullName>
    </submittedName>
</protein>
<organism evidence="3 4">
    <name type="scientific">Candidatus Magasanikbacteria bacterium GW2011_GWA2_56_11</name>
    <dbReference type="NCBI Taxonomy" id="1619044"/>
    <lineage>
        <taxon>Bacteria</taxon>
        <taxon>Candidatus Magasanikiibacteriota</taxon>
    </lineage>
</organism>
<dbReference type="InterPro" id="IPR013785">
    <property type="entry name" value="Aldolase_TIM"/>
</dbReference>
<dbReference type="Proteomes" id="UP000033870">
    <property type="component" value="Unassembled WGS sequence"/>
</dbReference>
<evidence type="ECO:0000313" key="3">
    <source>
        <dbReference type="EMBL" id="KKW42750.1"/>
    </source>
</evidence>
<sequence>MEIIPSLLVNSQEKFFAGLLGLGDCVRMLQIDIADGEFVPNVTWADPGIIAPRLRLECELHLMVKDPVGVAEKWRAVTQVKRVLFHYEASPDIPAVLQKLKTFGWEVSLVLNPETPLEAIEPYLSQIQGIMLMGIIPGFQGQPFIPATYERARRSKLMYPSHYLEIDGGVNENTIPGFIAAGVDAVCPGSAVFGHEKTPRENVARLQSLITGLTK</sequence>
<accession>A0A0G1YHS7</accession>
<keyword evidence="1" id="KW-0479">Metal-binding</keyword>
<dbReference type="InterPro" id="IPR000056">
    <property type="entry name" value="Ribul_P_3_epim-like"/>
</dbReference>
<comment type="caution">
    <text evidence="3">The sequence shown here is derived from an EMBL/GenBank/DDBJ whole genome shotgun (WGS) entry which is preliminary data.</text>
</comment>